<dbReference type="HOGENOM" id="CLU_2545347_0_0_1"/>
<keyword evidence="4" id="KW-1185">Reference proteome</keyword>
<evidence type="ECO:0000313" key="3">
    <source>
        <dbReference type="EnsemblMetazoa" id="PHUM309400-PA"/>
    </source>
</evidence>
<dbReference type="AlphaFoldDB" id="E0VMH6"/>
<gene>
    <name evidence="3" type="primary">8235821</name>
    <name evidence="2" type="ORF">Phum_PHUM309400</name>
</gene>
<reference evidence="2" key="2">
    <citation type="submission" date="2007-04" db="EMBL/GenBank/DDBJ databases">
        <title>The genome of the human body louse.</title>
        <authorList>
            <consortium name="The Human Body Louse Genome Consortium"/>
            <person name="Kirkness E."/>
            <person name="Walenz B."/>
            <person name="Hass B."/>
            <person name="Bruggner R."/>
            <person name="Strausberg R."/>
        </authorList>
    </citation>
    <scope>NUCLEOTIDE SEQUENCE</scope>
    <source>
        <strain evidence="2">USDA</strain>
    </source>
</reference>
<proteinExistence type="predicted"/>
<sequence>MKCVSDGGYLEEFVNMLCPLPFEDSGKEYCCKTSSGKPYCCTIFEYYLMYIILGVLGAISLLAVIIIIFCFFVPGCFIYRKRH</sequence>
<dbReference type="CTD" id="8235821"/>
<dbReference type="InParanoid" id="E0VMH6"/>
<dbReference type="GeneID" id="8235821"/>
<organism>
    <name type="scientific">Pediculus humanus subsp. corporis</name>
    <name type="common">Body louse</name>
    <dbReference type="NCBI Taxonomy" id="121224"/>
    <lineage>
        <taxon>Eukaryota</taxon>
        <taxon>Metazoa</taxon>
        <taxon>Ecdysozoa</taxon>
        <taxon>Arthropoda</taxon>
        <taxon>Hexapoda</taxon>
        <taxon>Insecta</taxon>
        <taxon>Pterygota</taxon>
        <taxon>Neoptera</taxon>
        <taxon>Paraneoptera</taxon>
        <taxon>Psocodea</taxon>
        <taxon>Troctomorpha</taxon>
        <taxon>Phthiraptera</taxon>
        <taxon>Anoplura</taxon>
        <taxon>Pediculidae</taxon>
        <taxon>Pediculus</taxon>
    </lineage>
</organism>
<reference evidence="2" key="1">
    <citation type="submission" date="2007-04" db="EMBL/GenBank/DDBJ databases">
        <title>Annotation of Pediculus humanus corporis strain USDA.</title>
        <authorList>
            <person name="Kirkness E."/>
            <person name="Hannick L."/>
            <person name="Hass B."/>
            <person name="Bruggner R."/>
            <person name="Lawson D."/>
            <person name="Bidwell S."/>
            <person name="Joardar V."/>
            <person name="Caler E."/>
            <person name="Walenz B."/>
            <person name="Inman J."/>
            <person name="Schobel S."/>
            <person name="Galinsky K."/>
            <person name="Amedeo P."/>
            <person name="Strausberg R."/>
        </authorList>
    </citation>
    <scope>NUCLEOTIDE SEQUENCE</scope>
    <source>
        <strain evidence="2">USDA</strain>
    </source>
</reference>
<evidence type="ECO:0000313" key="2">
    <source>
        <dbReference type="EMBL" id="EEB14582.1"/>
    </source>
</evidence>
<keyword evidence="1" id="KW-0812">Transmembrane</keyword>
<protein>
    <submittedName>
        <fullName evidence="2 3">Uncharacterized protein</fullName>
    </submittedName>
</protein>
<dbReference type="Proteomes" id="UP000009046">
    <property type="component" value="Unassembled WGS sequence"/>
</dbReference>
<evidence type="ECO:0000256" key="1">
    <source>
        <dbReference type="SAM" id="Phobius"/>
    </source>
</evidence>
<dbReference type="KEGG" id="phu:Phum_PHUM309400"/>
<dbReference type="EMBL" id="AAZO01003589">
    <property type="status" value="NOT_ANNOTATED_CDS"/>
    <property type="molecule type" value="Genomic_DNA"/>
</dbReference>
<keyword evidence="1" id="KW-1133">Transmembrane helix</keyword>
<dbReference type="RefSeq" id="XP_002427320.1">
    <property type="nucleotide sequence ID" value="XM_002427275.1"/>
</dbReference>
<accession>E0VMH6</accession>
<reference evidence="3" key="3">
    <citation type="submission" date="2021-02" db="UniProtKB">
        <authorList>
            <consortium name="EnsemblMetazoa"/>
        </authorList>
    </citation>
    <scope>IDENTIFICATION</scope>
    <source>
        <strain evidence="3">USDA</strain>
    </source>
</reference>
<name>E0VMH6_PEDHC</name>
<dbReference type="VEuPathDB" id="VectorBase:PHUM309400"/>
<dbReference type="EnsemblMetazoa" id="PHUM309400-RA">
    <property type="protein sequence ID" value="PHUM309400-PA"/>
    <property type="gene ID" value="PHUM309400"/>
</dbReference>
<feature type="transmembrane region" description="Helical" evidence="1">
    <location>
        <begin position="47"/>
        <end position="79"/>
    </location>
</feature>
<keyword evidence="1" id="KW-0472">Membrane</keyword>
<dbReference type="EMBL" id="DS235308">
    <property type="protein sequence ID" value="EEB14582.1"/>
    <property type="molecule type" value="Genomic_DNA"/>
</dbReference>
<evidence type="ECO:0000313" key="4">
    <source>
        <dbReference type="Proteomes" id="UP000009046"/>
    </source>
</evidence>